<evidence type="ECO:0000313" key="2">
    <source>
        <dbReference type="Proteomes" id="UP000295621"/>
    </source>
</evidence>
<dbReference type="EMBL" id="SMKL01000099">
    <property type="protein sequence ID" value="TDC46405.1"/>
    <property type="molecule type" value="Genomic_DNA"/>
</dbReference>
<dbReference type="OrthoDB" id="8670817at2"/>
<organism evidence="1 2">
    <name type="scientific">Jiangella ureilytica</name>
    <dbReference type="NCBI Taxonomy" id="2530374"/>
    <lineage>
        <taxon>Bacteria</taxon>
        <taxon>Bacillati</taxon>
        <taxon>Actinomycetota</taxon>
        <taxon>Actinomycetes</taxon>
        <taxon>Jiangellales</taxon>
        <taxon>Jiangellaceae</taxon>
        <taxon>Jiangella</taxon>
    </lineage>
</organism>
<comment type="caution">
    <text evidence="1">The sequence shown here is derived from an EMBL/GenBank/DDBJ whole genome shotgun (WGS) entry which is preliminary data.</text>
</comment>
<proteinExistence type="predicted"/>
<gene>
    <name evidence="1" type="ORF">E1212_26985</name>
</gene>
<protein>
    <submittedName>
        <fullName evidence="1">Uncharacterized protein</fullName>
    </submittedName>
</protein>
<keyword evidence="2" id="KW-1185">Reference proteome</keyword>
<reference evidence="1 2" key="1">
    <citation type="submission" date="2019-02" db="EMBL/GenBank/DDBJ databases">
        <title>Draft genome sequences of novel Actinobacteria.</title>
        <authorList>
            <person name="Sahin N."/>
            <person name="Ay H."/>
            <person name="Saygin H."/>
        </authorList>
    </citation>
    <scope>NUCLEOTIDE SEQUENCE [LARGE SCALE GENOMIC DNA]</scope>
    <source>
        <strain evidence="1 2">KC603</strain>
    </source>
</reference>
<accession>A0A4V6PAZ4</accession>
<name>A0A4V6PAZ4_9ACTN</name>
<dbReference type="Proteomes" id="UP000295621">
    <property type="component" value="Unassembled WGS sequence"/>
</dbReference>
<sequence>MCGTDVPEHGRITGTDGRLRVWKDTVDLHEVARHVARDPEVRRSAAGFIGYGSTQPGDRVLIAVGRIVDGNVVDAIVGALHDMGASVDVLVTDDEPDRRFEPLDEITMMMRRESSQLRLRRGDRAMWIEELAEKRGYDLLIQGAGGPVPKSAGRYEAFPWSTEEHLASSANVFPRELHKLINERTYERITNNIGGRIRLTDPEGTDLTTTILEKPFHDGRHDYGLKPKWGHLMAHPPTPVEVDDDTRGVIAGTMSHYGRPFPRIEVELEKSRMVRIDGGGEYGNGWRELEEESAGTQYPCFPEPGLFWLWEVAIGTNPKIRRPSNVEYLSSDGFEWERRRGGVIHCGIGTRWRSAEEDWAADHGLLYGHLHVHLLFPTLVVEALDGSAIPVIENGRLSAYDDADVRDLAATFGDPDELLNDDWVPEIPGISADGAYEDYAKDPEPYIYS</sequence>
<evidence type="ECO:0000313" key="1">
    <source>
        <dbReference type="EMBL" id="TDC46405.1"/>
    </source>
</evidence>
<dbReference type="AlphaFoldDB" id="A0A4V6PAZ4"/>
<dbReference type="RefSeq" id="WP_131988284.1">
    <property type="nucleotide sequence ID" value="NZ_SMKL01000099.1"/>
</dbReference>